<evidence type="ECO:0000313" key="2">
    <source>
        <dbReference type="Proteomes" id="UP000824120"/>
    </source>
</evidence>
<keyword evidence="2" id="KW-1185">Reference proteome</keyword>
<reference evidence="1 2" key="1">
    <citation type="submission" date="2020-09" db="EMBL/GenBank/DDBJ databases">
        <title>De no assembly of potato wild relative species, Solanum commersonii.</title>
        <authorList>
            <person name="Cho K."/>
        </authorList>
    </citation>
    <scope>NUCLEOTIDE SEQUENCE [LARGE SCALE GENOMIC DNA]</scope>
    <source>
        <strain evidence="1">LZ3.2</strain>
        <tissue evidence="1">Leaf</tissue>
    </source>
</reference>
<evidence type="ECO:0000313" key="1">
    <source>
        <dbReference type="EMBL" id="KAG5591682.1"/>
    </source>
</evidence>
<gene>
    <name evidence="1" type="ORF">H5410_042196</name>
</gene>
<dbReference type="AlphaFoldDB" id="A0A9J5XVB0"/>
<protein>
    <submittedName>
        <fullName evidence="1">Uncharacterized protein</fullName>
    </submittedName>
</protein>
<sequence>MDVRYDLSYGSSWSRRAIRLILKVKRPLDQVSPIFADLSYAIDHEFLVIQNFDMIFAKIFHGRLHWQTGPISRLNYPIAGKPPIFVDCSCAIFHGVLVIWIFDVIFIKNFYGHTLRPLLWNQLVLTGKPAHFKGKPVSRSNKPQSSPWIFGVLEFPSNFCQKFSCTFIKTLVIEPVGLNEQADSFSKSNEPKASKPPDLPIFHVLHIPWIFGDPEFQHDFCRNISWTSIKILTMDSFGPGGKTGPFPSQLVPIGKPTHFQGQTSPGAEFRHDLCQKILWTSVKTLAIDPVGFDGKTDLFLMSNEIQILGFLVILNSNMIFAEFFHGRPLRYSSLRQLVSMGKPTHFQGSINPRACKPVDISCVIVHRFLVPTVKSVNFQGQTRLEQTVNIKSVGPDG</sequence>
<organism evidence="1 2">
    <name type="scientific">Solanum commersonii</name>
    <name type="common">Commerson's wild potato</name>
    <name type="synonym">Commerson's nightshade</name>
    <dbReference type="NCBI Taxonomy" id="4109"/>
    <lineage>
        <taxon>Eukaryota</taxon>
        <taxon>Viridiplantae</taxon>
        <taxon>Streptophyta</taxon>
        <taxon>Embryophyta</taxon>
        <taxon>Tracheophyta</taxon>
        <taxon>Spermatophyta</taxon>
        <taxon>Magnoliopsida</taxon>
        <taxon>eudicotyledons</taxon>
        <taxon>Gunneridae</taxon>
        <taxon>Pentapetalae</taxon>
        <taxon>asterids</taxon>
        <taxon>lamiids</taxon>
        <taxon>Solanales</taxon>
        <taxon>Solanaceae</taxon>
        <taxon>Solanoideae</taxon>
        <taxon>Solaneae</taxon>
        <taxon>Solanum</taxon>
    </lineage>
</organism>
<accession>A0A9J5XVB0</accession>
<proteinExistence type="predicted"/>
<dbReference type="EMBL" id="JACXVP010000008">
    <property type="protein sequence ID" value="KAG5591682.1"/>
    <property type="molecule type" value="Genomic_DNA"/>
</dbReference>
<dbReference type="Proteomes" id="UP000824120">
    <property type="component" value="Chromosome 8"/>
</dbReference>
<name>A0A9J5XVB0_SOLCO</name>
<comment type="caution">
    <text evidence="1">The sequence shown here is derived from an EMBL/GenBank/DDBJ whole genome shotgun (WGS) entry which is preliminary data.</text>
</comment>